<dbReference type="InterPro" id="IPR054297">
    <property type="entry name" value="DUF7033"/>
</dbReference>
<dbReference type="CDD" id="cd10931">
    <property type="entry name" value="CE4_u7"/>
    <property type="match status" value="1"/>
</dbReference>
<dbReference type="Pfam" id="PF23019">
    <property type="entry name" value="DUF7033"/>
    <property type="match status" value="1"/>
</dbReference>
<protein>
    <submittedName>
        <fullName evidence="2">Polysaccharide deacetylase family protein</fullName>
    </submittedName>
</protein>
<dbReference type="AlphaFoldDB" id="A0AAU7BQW3"/>
<dbReference type="RefSeq" id="WP_347922617.1">
    <property type="nucleotide sequence ID" value="NZ_CP157199.1"/>
</dbReference>
<feature type="domain" description="DUF7033" evidence="1">
    <location>
        <begin position="95"/>
        <end position="183"/>
    </location>
</feature>
<gene>
    <name evidence="2" type="ORF">ABGB03_11225</name>
</gene>
<reference evidence="2" key="1">
    <citation type="submission" date="2024-05" db="EMBL/GenBank/DDBJ databases">
        <title>Pontimicrobium maritimus sp. nov., isolated form sea water.</title>
        <authorList>
            <person name="Muhammad N."/>
            <person name="Vuong T.Q."/>
            <person name="Han H.L."/>
            <person name="Kim S.-G."/>
        </authorList>
    </citation>
    <scope>NUCLEOTIDE SEQUENCE</scope>
    <source>
        <strain evidence="2">SW4</strain>
    </source>
</reference>
<evidence type="ECO:0000259" key="1">
    <source>
        <dbReference type="Pfam" id="PF23019"/>
    </source>
</evidence>
<dbReference type="EMBL" id="CP157199">
    <property type="protein sequence ID" value="XBG60427.1"/>
    <property type="molecule type" value="Genomic_DNA"/>
</dbReference>
<proteinExistence type="predicted"/>
<name>A0AAU7BQW3_9FLAO</name>
<organism evidence="2">
    <name type="scientific">Pontimicrobium sp. SW4</name>
    <dbReference type="NCBI Taxonomy" id="3153519"/>
    <lineage>
        <taxon>Bacteria</taxon>
        <taxon>Pseudomonadati</taxon>
        <taxon>Bacteroidota</taxon>
        <taxon>Flavobacteriia</taxon>
        <taxon>Flavobacteriales</taxon>
        <taxon>Flavobacteriaceae</taxon>
        <taxon>Pontimicrobium</taxon>
    </lineage>
</organism>
<sequence length="441" mass="51795">MLLVYTHKITPRLNYIFKQVCTRILGIPVSFTTQVEEFIAHDSLKMSYSTQQLGNEFHIKNHSILFEQGLADNDIHVQDWGDTKCFFYSGEKNSMPFDIFAASFYLLSRYEEYMPHVKDEYGRFTANDSLAYKHNFLEQPVVDIWAFKFRKALQRKFPDFQFKERTYNVKPVIDVPMAYYFKQKGLMRTIGGTLNDIFRFKFKQLYQRYLVLLQFKRDPYDTYKWIINMQKHSKSKFLVCFLIGDYTTYDKNISINKKVFVSLIKSVADYCNVGLKASFFALEDFDILKSEKQSMESTINTSLIASRNSFSKLNLPSAYRNLIDLEIKEDYTMGYISHIGFRAGTCTPFLFYDLDYEVQTPLLVNTFHLMDYSLLRHVSLLDKKQTLEKIILQIKKVNGTFTPIFHNYSFSDDPIWSGYKELFAIALNSEHETSISNTTVI</sequence>
<accession>A0AAU7BQW3</accession>
<evidence type="ECO:0000313" key="2">
    <source>
        <dbReference type="EMBL" id="XBG60427.1"/>
    </source>
</evidence>